<protein>
    <submittedName>
        <fullName evidence="1">Uncharacterized protein</fullName>
    </submittedName>
</protein>
<comment type="caution">
    <text evidence="1">The sequence shown here is derived from an EMBL/GenBank/DDBJ whole genome shotgun (WGS) entry which is preliminary data.</text>
</comment>
<dbReference type="Proteomes" id="UP000823485">
    <property type="component" value="Unassembled WGS sequence"/>
</dbReference>
<accession>A0ABS2R066</accession>
<evidence type="ECO:0000313" key="2">
    <source>
        <dbReference type="Proteomes" id="UP000823485"/>
    </source>
</evidence>
<organism evidence="1 2">
    <name type="scientific">Siminovitchia thermophila</name>
    <dbReference type="NCBI Taxonomy" id="1245522"/>
    <lineage>
        <taxon>Bacteria</taxon>
        <taxon>Bacillati</taxon>
        <taxon>Bacillota</taxon>
        <taxon>Bacilli</taxon>
        <taxon>Bacillales</taxon>
        <taxon>Bacillaceae</taxon>
        <taxon>Siminovitchia</taxon>
    </lineage>
</organism>
<gene>
    <name evidence="1" type="ORF">JOC94_000001</name>
</gene>
<dbReference type="EMBL" id="JAFBFH010000001">
    <property type="protein sequence ID" value="MBM7713035.1"/>
    <property type="molecule type" value="Genomic_DNA"/>
</dbReference>
<evidence type="ECO:0000313" key="1">
    <source>
        <dbReference type="EMBL" id="MBM7713035.1"/>
    </source>
</evidence>
<reference evidence="1 2" key="1">
    <citation type="submission" date="2021-01" db="EMBL/GenBank/DDBJ databases">
        <title>Genomic Encyclopedia of Type Strains, Phase IV (KMG-IV): sequencing the most valuable type-strain genomes for metagenomic binning, comparative biology and taxonomic classification.</title>
        <authorList>
            <person name="Goeker M."/>
        </authorList>
    </citation>
    <scope>NUCLEOTIDE SEQUENCE [LARGE SCALE GENOMIC DNA]</scope>
    <source>
        <strain evidence="1 2">DSM 105453</strain>
    </source>
</reference>
<keyword evidence="2" id="KW-1185">Reference proteome</keyword>
<name>A0ABS2R066_9BACI</name>
<dbReference type="RefSeq" id="WP_205177827.1">
    <property type="nucleotide sequence ID" value="NZ_JAFBFH010000001.1"/>
</dbReference>
<sequence>MDHAIESLREHIRATANILRQEPDNDDLKRELYAMVSAVNVMEIYTYGRHVTKYNDIIEGESK</sequence>
<proteinExistence type="predicted"/>